<sequence>MCMEPIKNPFRPPLELFDTYFKRNNSHGSIGTLNGEEWAAFRKPAQDQILKPTIVANYVPLINNVADDFVLNLKKKSHIDNCLDEFYKYTTESIGMLCFNKRLGCLDENPNVNIMPIIKQFFRALGASTFSKLRPFKYLRTPLYREFETAANELQKLVLANIEQRKLEDKNPRADDSSPGTEEPNLLKTLLNDPRLTSEQTSRLIQDLFNGGVDS</sequence>
<feature type="region of interest" description="Disordered" evidence="8">
    <location>
        <begin position="168"/>
        <end position="193"/>
    </location>
</feature>
<dbReference type="PANTHER" id="PTHR24279:SF120">
    <property type="entry name" value="CYTOCHROME P450"/>
    <property type="match status" value="1"/>
</dbReference>
<dbReference type="InterPro" id="IPR036396">
    <property type="entry name" value="Cyt_P450_sf"/>
</dbReference>
<accession>A0ABQ9EBZ7</accession>
<evidence type="ECO:0000256" key="5">
    <source>
        <dbReference type="ARBA" id="ARBA00023002"/>
    </source>
</evidence>
<evidence type="ECO:0000256" key="8">
    <source>
        <dbReference type="SAM" id="MobiDB-lite"/>
    </source>
</evidence>
<dbReference type="Proteomes" id="UP001217089">
    <property type="component" value="Unassembled WGS sequence"/>
</dbReference>
<evidence type="ECO:0000256" key="6">
    <source>
        <dbReference type="ARBA" id="ARBA00023004"/>
    </source>
</evidence>
<evidence type="ECO:0000313" key="9">
    <source>
        <dbReference type="EMBL" id="KAJ8302853.1"/>
    </source>
</evidence>
<keyword evidence="6" id="KW-0408">Iron</keyword>
<comment type="similarity">
    <text evidence="2">Belongs to the cytochrome P450 family.</text>
</comment>
<organism evidence="9 10">
    <name type="scientific">Tegillarca granosa</name>
    <name type="common">Malaysian cockle</name>
    <name type="synonym">Anadara granosa</name>
    <dbReference type="NCBI Taxonomy" id="220873"/>
    <lineage>
        <taxon>Eukaryota</taxon>
        <taxon>Metazoa</taxon>
        <taxon>Spiralia</taxon>
        <taxon>Lophotrochozoa</taxon>
        <taxon>Mollusca</taxon>
        <taxon>Bivalvia</taxon>
        <taxon>Autobranchia</taxon>
        <taxon>Pteriomorphia</taxon>
        <taxon>Arcoida</taxon>
        <taxon>Arcoidea</taxon>
        <taxon>Arcidae</taxon>
        <taxon>Tegillarca</taxon>
    </lineage>
</organism>
<evidence type="ECO:0000256" key="1">
    <source>
        <dbReference type="ARBA" id="ARBA00001971"/>
    </source>
</evidence>
<dbReference type="SUPFAM" id="SSF48264">
    <property type="entry name" value="Cytochrome P450"/>
    <property type="match status" value="1"/>
</dbReference>
<dbReference type="InterPro" id="IPR050479">
    <property type="entry name" value="CYP11_CYP27_families"/>
</dbReference>
<evidence type="ECO:0000256" key="7">
    <source>
        <dbReference type="ARBA" id="ARBA00023033"/>
    </source>
</evidence>
<protein>
    <recommendedName>
        <fullName evidence="11">Cytochrome P450</fullName>
    </recommendedName>
</protein>
<dbReference type="EMBL" id="JARBDR010000917">
    <property type="protein sequence ID" value="KAJ8302853.1"/>
    <property type="molecule type" value="Genomic_DNA"/>
</dbReference>
<evidence type="ECO:0000313" key="10">
    <source>
        <dbReference type="Proteomes" id="UP001217089"/>
    </source>
</evidence>
<comment type="caution">
    <text evidence="9">The sequence shown here is derived from an EMBL/GenBank/DDBJ whole genome shotgun (WGS) entry which is preliminary data.</text>
</comment>
<keyword evidence="7" id="KW-0503">Monooxygenase</keyword>
<dbReference type="Pfam" id="PF00067">
    <property type="entry name" value="p450"/>
    <property type="match status" value="1"/>
</dbReference>
<evidence type="ECO:0000256" key="4">
    <source>
        <dbReference type="ARBA" id="ARBA00022723"/>
    </source>
</evidence>
<gene>
    <name evidence="9" type="ORF">KUTeg_019249</name>
</gene>
<keyword evidence="10" id="KW-1185">Reference proteome</keyword>
<evidence type="ECO:0000256" key="2">
    <source>
        <dbReference type="ARBA" id="ARBA00010617"/>
    </source>
</evidence>
<dbReference type="InterPro" id="IPR001128">
    <property type="entry name" value="Cyt_P450"/>
</dbReference>
<keyword evidence="4" id="KW-0479">Metal-binding</keyword>
<keyword evidence="5" id="KW-0560">Oxidoreductase</keyword>
<name>A0ABQ9EBZ7_TEGGR</name>
<dbReference type="Gene3D" id="1.10.630.10">
    <property type="entry name" value="Cytochrome P450"/>
    <property type="match status" value="1"/>
</dbReference>
<keyword evidence="3" id="KW-0349">Heme</keyword>
<feature type="non-terminal residue" evidence="9">
    <location>
        <position position="215"/>
    </location>
</feature>
<reference evidence="9 10" key="1">
    <citation type="submission" date="2022-12" db="EMBL/GenBank/DDBJ databases">
        <title>Chromosome-level genome of Tegillarca granosa.</title>
        <authorList>
            <person name="Kim J."/>
        </authorList>
    </citation>
    <scope>NUCLEOTIDE SEQUENCE [LARGE SCALE GENOMIC DNA]</scope>
    <source>
        <strain evidence="9">Teg-2019</strain>
        <tissue evidence="9">Adductor muscle</tissue>
    </source>
</reference>
<evidence type="ECO:0008006" key="11">
    <source>
        <dbReference type="Google" id="ProtNLM"/>
    </source>
</evidence>
<evidence type="ECO:0000256" key="3">
    <source>
        <dbReference type="ARBA" id="ARBA00022617"/>
    </source>
</evidence>
<proteinExistence type="inferred from homology"/>
<dbReference type="PANTHER" id="PTHR24279">
    <property type="entry name" value="CYTOCHROME P450"/>
    <property type="match status" value="1"/>
</dbReference>
<comment type="cofactor">
    <cofactor evidence="1">
        <name>heme</name>
        <dbReference type="ChEBI" id="CHEBI:30413"/>
    </cofactor>
</comment>